<keyword evidence="2 5" id="KW-0378">Hydrolase</keyword>
<accession>A0AAJ2UBM1</accession>
<dbReference type="PANTHER" id="PTHR43540">
    <property type="entry name" value="PEROXYUREIDOACRYLATE/UREIDOACRYLATE AMIDOHYDROLASE-RELATED"/>
    <property type="match status" value="1"/>
</dbReference>
<evidence type="ECO:0000313" key="6">
    <source>
        <dbReference type="Proteomes" id="UP000294726"/>
    </source>
</evidence>
<evidence type="ECO:0000313" key="7">
    <source>
        <dbReference type="Proteomes" id="UP001281024"/>
    </source>
</evidence>
<dbReference type="Pfam" id="PF00857">
    <property type="entry name" value="Isochorismatase"/>
    <property type="match status" value="1"/>
</dbReference>
<dbReference type="CDD" id="cd01014">
    <property type="entry name" value="nicotinamidase_related"/>
    <property type="match status" value="1"/>
</dbReference>
<dbReference type="PANTHER" id="PTHR43540:SF14">
    <property type="entry name" value="ISOCHORISMATASE"/>
    <property type="match status" value="1"/>
</dbReference>
<protein>
    <submittedName>
        <fullName evidence="4 5">Isochorismatase</fullName>
        <ecNumber evidence="5">3.3.2.1</ecNumber>
    </submittedName>
</protein>
<dbReference type="EMBL" id="LR031358">
    <property type="protein sequence ID" value="VDB97537.1"/>
    <property type="molecule type" value="Genomic_DNA"/>
</dbReference>
<dbReference type="EMBL" id="WERV01000005">
    <property type="protein sequence ID" value="MDV7715486.1"/>
    <property type="molecule type" value="Genomic_DNA"/>
</dbReference>
<organism evidence="4 7">
    <name type="scientific">Oenococcus oeni</name>
    <name type="common">Leuconostoc oenos</name>
    <dbReference type="NCBI Taxonomy" id="1247"/>
    <lineage>
        <taxon>Bacteria</taxon>
        <taxon>Bacillati</taxon>
        <taxon>Bacillota</taxon>
        <taxon>Bacilli</taxon>
        <taxon>Lactobacillales</taxon>
        <taxon>Lactobacillaceae</taxon>
        <taxon>Oenococcus</taxon>
    </lineage>
</organism>
<feature type="domain" description="Isochorismatase-like" evidence="3">
    <location>
        <begin position="4"/>
        <end position="140"/>
    </location>
</feature>
<dbReference type="InterPro" id="IPR000868">
    <property type="entry name" value="Isochorismatase-like_dom"/>
</dbReference>
<dbReference type="InterPro" id="IPR036380">
    <property type="entry name" value="Isochorismatase-like_sf"/>
</dbReference>
<dbReference type="Proteomes" id="UP000294726">
    <property type="component" value="Chromosome"/>
</dbReference>
<evidence type="ECO:0000259" key="3">
    <source>
        <dbReference type="Pfam" id="PF00857"/>
    </source>
</evidence>
<evidence type="ECO:0000256" key="2">
    <source>
        <dbReference type="ARBA" id="ARBA00022801"/>
    </source>
</evidence>
<reference evidence="5 6" key="1">
    <citation type="submission" date="2018-08" db="EMBL/GenBank/DDBJ databases">
        <authorList>
            <person name="Lorentzen P. G. S. M."/>
        </authorList>
    </citation>
    <scope>NUCLEOTIDE SEQUENCE [LARGE SCALE GENOMIC DNA]</scope>
    <source>
        <strain evidence="5 6">CRBO_1381</strain>
    </source>
</reference>
<dbReference type="SUPFAM" id="SSF52499">
    <property type="entry name" value="Isochorismatase-like hydrolases"/>
    <property type="match status" value="1"/>
</dbReference>
<dbReference type="AlphaFoldDB" id="A0AAJ2UBM1"/>
<reference evidence="4" key="2">
    <citation type="submission" date="2019-10" db="EMBL/GenBank/DDBJ databases">
        <title>Malate fermentation in French cider.</title>
        <authorList>
            <person name="Cousin F.J."/>
            <person name="Medina Fernandez S."/>
            <person name="Misery B."/>
            <person name="Laplace J.-M."/>
            <person name="Cretenet M."/>
        </authorList>
    </citation>
    <scope>NUCLEOTIDE SEQUENCE</scope>
    <source>
        <strain evidence="4">UCMA15129</strain>
    </source>
</reference>
<sequence length="161" mass="19027">MSEALIVIDMQNGLEDVYQRKQLINNINKRIDQYRSKRKPLVFLQHIDENMPVFSREWSLFDDLHNQATDRYFNKYRPDSFYQTGLESFLKLNKISSIELCGAQTEYCVDTTIRAAFYLGFQISVLKDGFSTFDNEILTAKQINQYHLYIWQGTFAKIVEI</sequence>
<dbReference type="EC" id="3.3.2.1" evidence="5"/>
<gene>
    <name evidence="4" type="ORF">GA838_06995</name>
    <name evidence="5" type="ORF">OENI_0515</name>
</gene>
<proteinExistence type="inferred from homology"/>
<dbReference type="InterPro" id="IPR050272">
    <property type="entry name" value="Isochorismatase-like_hydrls"/>
</dbReference>
<dbReference type="Proteomes" id="UP001281024">
    <property type="component" value="Unassembled WGS sequence"/>
</dbReference>
<comment type="similarity">
    <text evidence="1">Belongs to the isochorismatase family.</text>
</comment>
<evidence type="ECO:0000313" key="5">
    <source>
        <dbReference type="EMBL" id="VDB97537.1"/>
    </source>
</evidence>
<dbReference type="RefSeq" id="WP_002818383.1">
    <property type="nucleotide sequence ID" value="NZ_CP027431.1"/>
</dbReference>
<evidence type="ECO:0000256" key="1">
    <source>
        <dbReference type="ARBA" id="ARBA00006336"/>
    </source>
</evidence>
<dbReference type="GO" id="GO:0008908">
    <property type="term" value="F:isochorismatase activity"/>
    <property type="evidence" value="ECO:0007669"/>
    <property type="project" value="UniProtKB-EC"/>
</dbReference>
<evidence type="ECO:0000313" key="4">
    <source>
        <dbReference type="EMBL" id="MDV7715486.1"/>
    </source>
</evidence>
<dbReference type="Gene3D" id="3.40.50.850">
    <property type="entry name" value="Isochorismatase-like"/>
    <property type="match status" value="1"/>
</dbReference>
<name>A0AAJ2UBM1_OENOE</name>
<dbReference type="GeneID" id="75065368"/>